<evidence type="ECO:0000256" key="8">
    <source>
        <dbReference type="ARBA" id="ARBA00022776"/>
    </source>
</evidence>
<evidence type="ECO:0000256" key="5">
    <source>
        <dbReference type="ARBA" id="ARBA00022490"/>
    </source>
</evidence>
<comment type="caution">
    <text evidence="15">The sequence shown here is derived from an EMBL/GenBank/DDBJ whole genome shotgun (WGS) entry which is preliminary data.</text>
</comment>
<comment type="similarity">
    <text evidence="3">Belongs to the MAPRE family.</text>
</comment>
<dbReference type="GO" id="GO:0005813">
    <property type="term" value="C:centrosome"/>
    <property type="evidence" value="ECO:0007669"/>
    <property type="project" value="UniProtKB-SubCell"/>
</dbReference>
<dbReference type="Gene3D" id="1.10.418.10">
    <property type="entry name" value="Calponin-like domain"/>
    <property type="match status" value="1"/>
</dbReference>
<dbReference type="InterPro" id="IPR036133">
    <property type="entry name" value="EB1_C_sf"/>
</dbReference>
<evidence type="ECO:0000256" key="11">
    <source>
        <dbReference type="PROSITE-ProRule" id="PRU00576"/>
    </source>
</evidence>
<feature type="compositionally biased region" description="Acidic residues" evidence="12">
    <location>
        <begin position="247"/>
        <end position="260"/>
    </location>
</feature>
<evidence type="ECO:0000256" key="3">
    <source>
        <dbReference type="ARBA" id="ARBA00010729"/>
    </source>
</evidence>
<evidence type="ECO:0000256" key="2">
    <source>
        <dbReference type="ARBA" id="ARBA00004647"/>
    </source>
</evidence>
<dbReference type="FunFam" id="1.20.5.1430:FF:000001">
    <property type="entry name" value="microtubule-associated protein RP/EB family member 1"/>
    <property type="match status" value="1"/>
</dbReference>
<dbReference type="OrthoDB" id="2119228at2759"/>
<dbReference type="Pfam" id="PF03271">
    <property type="entry name" value="EB1"/>
    <property type="match status" value="1"/>
</dbReference>
<dbReference type="Pfam" id="PF00307">
    <property type="entry name" value="CH"/>
    <property type="match status" value="1"/>
</dbReference>
<feature type="domain" description="Calponin-homology (CH)" evidence="13">
    <location>
        <begin position="14"/>
        <end position="116"/>
    </location>
</feature>
<keyword evidence="10" id="KW-0131">Cell cycle</keyword>
<reference evidence="15" key="1">
    <citation type="submission" date="2021-10" db="EMBL/GenBank/DDBJ databases">
        <title>Tropical sea cucumber genome reveals ecological adaptation and Cuvierian tubules defense mechanism.</title>
        <authorList>
            <person name="Chen T."/>
        </authorList>
    </citation>
    <scope>NUCLEOTIDE SEQUENCE</scope>
    <source>
        <strain evidence="15">Nanhai2018</strain>
        <tissue evidence="15">Muscle</tissue>
    </source>
</reference>
<dbReference type="EMBL" id="JAIZAY010000011">
    <property type="protein sequence ID" value="KAJ8033939.1"/>
    <property type="molecule type" value="Genomic_DNA"/>
</dbReference>
<dbReference type="GO" id="GO:0005874">
    <property type="term" value="C:microtubule"/>
    <property type="evidence" value="ECO:0007669"/>
    <property type="project" value="UniProtKB-KW"/>
</dbReference>
<dbReference type="GO" id="GO:0051301">
    <property type="term" value="P:cell division"/>
    <property type="evidence" value="ECO:0007669"/>
    <property type="project" value="UniProtKB-KW"/>
</dbReference>
<keyword evidence="5" id="KW-0963">Cytoplasm</keyword>
<dbReference type="GO" id="GO:0000922">
    <property type="term" value="C:spindle pole"/>
    <property type="evidence" value="ECO:0007669"/>
    <property type="project" value="UniProtKB-SubCell"/>
</dbReference>
<feature type="region of interest" description="Disordered" evidence="12">
    <location>
        <begin position="243"/>
        <end position="277"/>
    </location>
</feature>
<feature type="domain" description="EB1 C-terminal" evidence="14">
    <location>
        <begin position="176"/>
        <end position="246"/>
    </location>
</feature>
<dbReference type="Proteomes" id="UP001152320">
    <property type="component" value="Chromosome 11"/>
</dbReference>
<dbReference type="PROSITE" id="PS50021">
    <property type="entry name" value="CH"/>
    <property type="match status" value="1"/>
</dbReference>
<evidence type="ECO:0000256" key="7">
    <source>
        <dbReference type="ARBA" id="ARBA00022701"/>
    </source>
</evidence>
<dbReference type="PROSITE" id="PS51230">
    <property type="entry name" value="EB1_C"/>
    <property type="match status" value="1"/>
</dbReference>
<keyword evidence="9" id="KW-0206">Cytoskeleton</keyword>
<evidence type="ECO:0000256" key="1">
    <source>
        <dbReference type="ARBA" id="ARBA00004300"/>
    </source>
</evidence>
<dbReference type="Gene3D" id="1.20.5.1430">
    <property type="match status" value="1"/>
</dbReference>
<dbReference type="PANTHER" id="PTHR10623">
    <property type="entry name" value="MICROTUBULE-ASSOCIATED PROTEIN RP/EB FAMILY MEMBER"/>
    <property type="match status" value="1"/>
</dbReference>
<evidence type="ECO:0000256" key="12">
    <source>
        <dbReference type="SAM" id="MobiDB-lite"/>
    </source>
</evidence>
<dbReference type="InterPro" id="IPR036872">
    <property type="entry name" value="CH_dom_sf"/>
</dbReference>
<gene>
    <name evidence="15" type="ORF">HOLleu_24328</name>
</gene>
<evidence type="ECO:0000256" key="10">
    <source>
        <dbReference type="ARBA" id="ARBA00023306"/>
    </source>
</evidence>
<organism evidence="15 16">
    <name type="scientific">Holothuria leucospilota</name>
    <name type="common">Black long sea cucumber</name>
    <name type="synonym">Mertensiothuria leucospilota</name>
    <dbReference type="NCBI Taxonomy" id="206669"/>
    <lineage>
        <taxon>Eukaryota</taxon>
        <taxon>Metazoa</taxon>
        <taxon>Echinodermata</taxon>
        <taxon>Eleutherozoa</taxon>
        <taxon>Echinozoa</taxon>
        <taxon>Holothuroidea</taxon>
        <taxon>Aspidochirotacea</taxon>
        <taxon>Aspidochirotida</taxon>
        <taxon>Holothuriidae</taxon>
        <taxon>Holothuria</taxon>
    </lineage>
</organism>
<dbReference type="FunFam" id="1.10.418.10:FF:000007">
    <property type="entry name" value="Microtubule-associated protein, RP/EB family, member 2"/>
    <property type="match status" value="1"/>
</dbReference>
<evidence type="ECO:0000256" key="4">
    <source>
        <dbReference type="ARBA" id="ARBA00019567"/>
    </source>
</evidence>
<evidence type="ECO:0000259" key="14">
    <source>
        <dbReference type="PROSITE" id="PS51230"/>
    </source>
</evidence>
<accession>A0A9Q1BWK6</accession>
<dbReference type="AlphaFoldDB" id="A0A9Q1BWK6"/>
<keyword evidence="16" id="KW-1185">Reference proteome</keyword>
<evidence type="ECO:0000256" key="9">
    <source>
        <dbReference type="ARBA" id="ARBA00023212"/>
    </source>
</evidence>
<protein>
    <recommendedName>
        <fullName evidence="4">Microtubule-associated protein RP/EB family member 1</fullName>
    </recommendedName>
</protein>
<evidence type="ECO:0000256" key="6">
    <source>
        <dbReference type="ARBA" id="ARBA00022618"/>
    </source>
</evidence>
<dbReference type="InterPro" id="IPR027328">
    <property type="entry name" value="MAPRE"/>
</dbReference>
<keyword evidence="7 11" id="KW-0493">Microtubule</keyword>
<comment type="subcellular location">
    <subcellularLocation>
        <location evidence="1">Cytoplasm</location>
        <location evidence="1">Cytoskeleton</location>
        <location evidence="1">Microtubule organizing center</location>
        <location evidence="1">Centrosome</location>
    </subcellularLocation>
    <subcellularLocation>
        <location evidence="2">Cytoplasm</location>
        <location evidence="2">Cytoskeleton</location>
        <location evidence="2">Spindle pole</location>
    </subcellularLocation>
</comment>
<sequence length="277" mass="31168">MAVNVYNTSASAENLSRHEMLEWINSSLCLNLSKIEQLCSGAVYCQFMDMLFESAVPIKRVKFQAKLEHEYIHNFKILQNAFKKVGVDKIIPVEKLIRGRFQDNFEFVQWFKKFFDANYSGQSYDAEAVRSGAGVSSPVESREPIAKPAKKQPKVVTTTRTAAKVKPPAKASGAAVSSQVKNQIAELSSELTTAKLTIDGLEKERDFYFGKLRQIEVICQENDNESLEPIAKILEVLYATEDGFAVPEDDDDDEEEDDLVESDRDLGSLEETLSDQY</sequence>
<keyword evidence="8" id="KW-0498">Mitosis</keyword>
<evidence type="ECO:0000313" key="15">
    <source>
        <dbReference type="EMBL" id="KAJ8033939.1"/>
    </source>
</evidence>
<dbReference type="InterPro" id="IPR001715">
    <property type="entry name" value="CH_dom"/>
</dbReference>
<dbReference type="GO" id="GO:0051010">
    <property type="term" value="F:microtubule plus-end binding"/>
    <property type="evidence" value="ECO:0007669"/>
    <property type="project" value="UniProtKB-ARBA"/>
</dbReference>
<name>A0A9Q1BWK6_HOLLE</name>
<evidence type="ECO:0000259" key="13">
    <source>
        <dbReference type="PROSITE" id="PS50021"/>
    </source>
</evidence>
<evidence type="ECO:0000313" key="16">
    <source>
        <dbReference type="Proteomes" id="UP001152320"/>
    </source>
</evidence>
<dbReference type="SUPFAM" id="SSF140612">
    <property type="entry name" value="EB1 dimerisation domain-like"/>
    <property type="match status" value="1"/>
</dbReference>
<dbReference type="InterPro" id="IPR004953">
    <property type="entry name" value="EB1_C"/>
</dbReference>
<dbReference type="SUPFAM" id="SSF47576">
    <property type="entry name" value="Calponin-homology domain, CH-domain"/>
    <property type="match status" value="1"/>
</dbReference>
<keyword evidence="6" id="KW-0132">Cell division</keyword>
<proteinExistence type="inferred from homology"/>